<comment type="caution">
    <text evidence="2">The sequence shown here is derived from an EMBL/GenBank/DDBJ whole genome shotgun (WGS) entry which is preliminary data.</text>
</comment>
<protein>
    <submittedName>
        <fullName evidence="2">Uncharacterized protein</fullName>
    </submittedName>
</protein>
<name>A0A553PJW6_TIGCA</name>
<dbReference type="EMBL" id="VCGU01000003">
    <property type="protein sequence ID" value="TRY77974.1"/>
    <property type="molecule type" value="Genomic_DNA"/>
</dbReference>
<gene>
    <name evidence="2" type="ORF">TCAL_06915</name>
</gene>
<evidence type="ECO:0000313" key="2">
    <source>
        <dbReference type="EMBL" id="TRY77974.1"/>
    </source>
</evidence>
<organism evidence="2 3">
    <name type="scientific">Tigriopus californicus</name>
    <name type="common">Marine copepod</name>
    <dbReference type="NCBI Taxonomy" id="6832"/>
    <lineage>
        <taxon>Eukaryota</taxon>
        <taxon>Metazoa</taxon>
        <taxon>Ecdysozoa</taxon>
        <taxon>Arthropoda</taxon>
        <taxon>Crustacea</taxon>
        <taxon>Multicrustacea</taxon>
        <taxon>Hexanauplia</taxon>
        <taxon>Copepoda</taxon>
        <taxon>Harpacticoida</taxon>
        <taxon>Harpacticidae</taxon>
        <taxon>Tigriopus</taxon>
    </lineage>
</organism>
<dbReference type="Proteomes" id="UP000318571">
    <property type="component" value="Chromosome 11"/>
</dbReference>
<feature type="region of interest" description="Disordered" evidence="1">
    <location>
        <begin position="243"/>
        <end position="262"/>
    </location>
</feature>
<proteinExistence type="predicted"/>
<evidence type="ECO:0000313" key="3">
    <source>
        <dbReference type="Proteomes" id="UP000318571"/>
    </source>
</evidence>
<keyword evidence="3" id="KW-1185">Reference proteome</keyword>
<feature type="region of interest" description="Disordered" evidence="1">
    <location>
        <begin position="1"/>
        <end position="31"/>
    </location>
</feature>
<evidence type="ECO:0000256" key="1">
    <source>
        <dbReference type="SAM" id="MobiDB-lite"/>
    </source>
</evidence>
<reference evidence="2 3" key="1">
    <citation type="journal article" date="2018" name="Nat. Ecol. Evol.">
        <title>Genomic signatures of mitonuclear coevolution across populations of Tigriopus californicus.</title>
        <authorList>
            <person name="Barreto F.S."/>
            <person name="Watson E.T."/>
            <person name="Lima T.G."/>
            <person name="Willett C.S."/>
            <person name="Edmands S."/>
            <person name="Li W."/>
            <person name="Burton R.S."/>
        </authorList>
    </citation>
    <scope>NUCLEOTIDE SEQUENCE [LARGE SCALE GENOMIC DNA]</scope>
    <source>
        <strain evidence="2 3">San Diego</strain>
    </source>
</reference>
<dbReference type="AlphaFoldDB" id="A0A553PJW6"/>
<sequence>MRTNDPAPSKPVNDKAPAHDAVNPVNHHQYPRPMMAKPPGSFPMYGGPPQMYHHSRFQTPHGVPWGHIQGPWGRWSGHPWAQPPFPWPRPVMAPPAGSNPEAQPKAKEVWTNDPKDEGFWRSVAHTFVGGDHPRAMPQTVTTSTQSQASEVVLMRRGAYAIPSGITPNGSMIHAPDGTILRMMPNSNTVVVQGRHQSVQTELNIPPDSRCILIPETTEKMPMYMTWEDNEHEEEQEMILSTNASEGNESTDSDLDTPQSSKKLALSPSEIVKATLPQAKSVKVVLDNQRPKDQKTPINGISILKHPITTSIANKDDDFKVTIKAIKIDHVACSAAKKVPEGKPTGVTEQGIPIIDQNLNIQSNPIKVIKVASDEGSNPQE</sequence>
<accession>A0A553PJW6</accession>